<dbReference type="Pfam" id="PF17064">
    <property type="entry name" value="QVR"/>
    <property type="match status" value="1"/>
</dbReference>
<feature type="chain" id="PRO_5025499460" evidence="4">
    <location>
        <begin position="30"/>
        <end position="146"/>
    </location>
</feature>
<evidence type="ECO:0000256" key="1">
    <source>
        <dbReference type="ARBA" id="ARBA00022729"/>
    </source>
</evidence>
<dbReference type="CDD" id="cd23590">
    <property type="entry name" value="TFP_LU_ECD_Bou"/>
    <property type="match status" value="1"/>
</dbReference>
<name>A0A6A4VUF7_AMPAM</name>
<protein>
    <submittedName>
        <fullName evidence="5">Uncharacterized protein</fullName>
    </submittedName>
</protein>
<keyword evidence="6" id="KW-1185">Reference proteome</keyword>
<dbReference type="InterPro" id="IPR050975">
    <property type="entry name" value="Sleep_regulator"/>
</dbReference>
<dbReference type="GO" id="GO:0032222">
    <property type="term" value="P:regulation of synaptic transmission, cholinergic"/>
    <property type="evidence" value="ECO:0007669"/>
    <property type="project" value="InterPro"/>
</dbReference>
<keyword evidence="3" id="KW-0472">Membrane</keyword>
<dbReference type="EMBL" id="VIIS01001501">
    <property type="protein sequence ID" value="KAF0297283.1"/>
    <property type="molecule type" value="Genomic_DNA"/>
</dbReference>
<evidence type="ECO:0000256" key="2">
    <source>
        <dbReference type="ARBA" id="ARBA00023180"/>
    </source>
</evidence>
<gene>
    <name evidence="5" type="ORF">FJT64_005268</name>
</gene>
<dbReference type="PANTHER" id="PTHR33562:SF18">
    <property type="entry name" value="BOUDIN-RELATED"/>
    <property type="match status" value="1"/>
</dbReference>
<keyword evidence="1 4" id="KW-0732">Signal</keyword>
<proteinExistence type="predicted"/>
<sequence>MAGRTGDRNAIYALSVVLLMLKFAPGCTAIECYVCDSSSQIGCAEFLTDTSLLEPESCDNVYDAKYCVKMTQVFEGQLGTKRFCSSRDFGNYCEWVNRPGDPNTYQACVLTCSTNACNTASGSRAATLLVAMATALGLVGWLRAAR</sequence>
<dbReference type="Proteomes" id="UP000440578">
    <property type="component" value="Unassembled WGS sequence"/>
</dbReference>
<evidence type="ECO:0000313" key="5">
    <source>
        <dbReference type="EMBL" id="KAF0297283.1"/>
    </source>
</evidence>
<reference evidence="5 6" key="1">
    <citation type="submission" date="2019-07" db="EMBL/GenBank/DDBJ databases">
        <title>Draft genome assembly of a fouling barnacle, Amphibalanus amphitrite (Darwin, 1854): The first reference genome for Thecostraca.</title>
        <authorList>
            <person name="Kim W."/>
        </authorList>
    </citation>
    <scope>NUCLEOTIDE SEQUENCE [LARGE SCALE GENOMIC DNA]</scope>
    <source>
        <strain evidence="5">SNU_AA5</strain>
        <tissue evidence="5">Soma without cirri and trophi</tissue>
    </source>
</reference>
<organism evidence="5 6">
    <name type="scientific">Amphibalanus amphitrite</name>
    <name type="common">Striped barnacle</name>
    <name type="synonym">Balanus amphitrite</name>
    <dbReference type="NCBI Taxonomy" id="1232801"/>
    <lineage>
        <taxon>Eukaryota</taxon>
        <taxon>Metazoa</taxon>
        <taxon>Ecdysozoa</taxon>
        <taxon>Arthropoda</taxon>
        <taxon>Crustacea</taxon>
        <taxon>Multicrustacea</taxon>
        <taxon>Cirripedia</taxon>
        <taxon>Thoracica</taxon>
        <taxon>Thoracicalcarea</taxon>
        <taxon>Balanomorpha</taxon>
        <taxon>Balanoidea</taxon>
        <taxon>Balanidae</taxon>
        <taxon>Amphibalaninae</taxon>
        <taxon>Amphibalanus</taxon>
    </lineage>
</organism>
<comment type="caution">
    <text evidence="5">The sequence shown here is derived from an EMBL/GenBank/DDBJ whole genome shotgun (WGS) entry which is preliminary data.</text>
</comment>
<feature type="signal peptide" evidence="4">
    <location>
        <begin position="1"/>
        <end position="29"/>
    </location>
</feature>
<accession>A0A6A4VUF7</accession>
<evidence type="ECO:0000256" key="4">
    <source>
        <dbReference type="SAM" id="SignalP"/>
    </source>
</evidence>
<dbReference type="GO" id="GO:0030431">
    <property type="term" value="P:sleep"/>
    <property type="evidence" value="ECO:0007669"/>
    <property type="project" value="InterPro"/>
</dbReference>
<dbReference type="PANTHER" id="PTHR33562">
    <property type="entry name" value="ATILLA, ISOFORM B-RELATED-RELATED"/>
    <property type="match status" value="1"/>
</dbReference>
<dbReference type="InterPro" id="IPR031424">
    <property type="entry name" value="QVR-like"/>
</dbReference>
<keyword evidence="2" id="KW-0325">Glycoprotein</keyword>
<keyword evidence="3" id="KW-1133">Transmembrane helix</keyword>
<evidence type="ECO:0000313" key="6">
    <source>
        <dbReference type="Proteomes" id="UP000440578"/>
    </source>
</evidence>
<evidence type="ECO:0000256" key="3">
    <source>
        <dbReference type="SAM" id="Phobius"/>
    </source>
</evidence>
<feature type="transmembrane region" description="Helical" evidence="3">
    <location>
        <begin position="125"/>
        <end position="144"/>
    </location>
</feature>
<dbReference type="OrthoDB" id="8188641at2759"/>
<dbReference type="AlphaFoldDB" id="A0A6A4VUF7"/>
<keyword evidence="3" id="KW-0812">Transmembrane</keyword>